<proteinExistence type="predicted"/>
<protein>
    <submittedName>
        <fullName evidence="2">Uncharacterized protein</fullName>
    </submittedName>
</protein>
<dbReference type="EMBL" id="GBRH01255508">
    <property type="protein sequence ID" value="JAD42387.1"/>
    <property type="molecule type" value="Transcribed_RNA"/>
</dbReference>
<sequence length="35" mass="3568">MLPDEGSASGPLMENGETESDEDLMAISAQAVNGT</sequence>
<dbReference type="AlphaFoldDB" id="A0A0A9A5S0"/>
<evidence type="ECO:0000256" key="1">
    <source>
        <dbReference type="SAM" id="MobiDB-lite"/>
    </source>
</evidence>
<name>A0A0A9A5S0_ARUDO</name>
<reference evidence="2" key="1">
    <citation type="submission" date="2014-09" db="EMBL/GenBank/DDBJ databases">
        <authorList>
            <person name="Magalhaes I.L.F."/>
            <person name="Oliveira U."/>
            <person name="Santos F.R."/>
            <person name="Vidigal T.H.D.A."/>
            <person name="Brescovit A.D."/>
            <person name="Santos A.J."/>
        </authorList>
    </citation>
    <scope>NUCLEOTIDE SEQUENCE</scope>
    <source>
        <tissue evidence="2">Shoot tissue taken approximately 20 cm above the soil surface</tissue>
    </source>
</reference>
<feature type="region of interest" description="Disordered" evidence="1">
    <location>
        <begin position="1"/>
        <end position="35"/>
    </location>
</feature>
<evidence type="ECO:0000313" key="2">
    <source>
        <dbReference type="EMBL" id="JAD42387.1"/>
    </source>
</evidence>
<organism evidence="2">
    <name type="scientific">Arundo donax</name>
    <name type="common">Giant reed</name>
    <name type="synonym">Donax arundinaceus</name>
    <dbReference type="NCBI Taxonomy" id="35708"/>
    <lineage>
        <taxon>Eukaryota</taxon>
        <taxon>Viridiplantae</taxon>
        <taxon>Streptophyta</taxon>
        <taxon>Embryophyta</taxon>
        <taxon>Tracheophyta</taxon>
        <taxon>Spermatophyta</taxon>
        <taxon>Magnoliopsida</taxon>
        <taxon>Liliopsida</taxon>
        <taxon>Poales</taxon>
        <taxon>Poaceae</taxon>
        <taxon>PACMAD clade</taxon>
        <taxon>Arundinoideae</taxon>
        <taxon>Arundineae</taxon>
        <taxon>Arundo</taxon>
    </lineage>
</organism>
<reference evidence="2" key="2">
    <citation type="journal article" date="2015" name="Data Brief">
        <title>Shoot transcriptome of the giant reed, Arundo donax.</title>
        <authorList>
            <person name="Barrero R.A."/>
            <person name="Guerrero F.D."/>
            <person name="Moolhuijzen P."/>
            <person name="Goolsby J.A."/>
            <person name="Tidwell J."/>
            <person name="Bellgard S.E."/>
            <person name="Bellgard M.I."/>
        </authorList>
    </citation>
    <scope>NUCLEOTIDE SEQUENCE</scope>
    <source>
        <tissue evidence="2">Shoot tissue taken approximately 20 cm above the soil surface</tissue>
    </source>
</reference>
<accession>A0A0A9A5S0</accession>